<accession>A0A7X5HV88</accession>
<dbReference type="Gene3D" id="3.40.190.10">
    <property type="entry name" value="Periplasmic binding protein-like II"/>
    <property type="match status" value="2"/>
</dbReference>
<organism evidence="4 5">
    <name type="scientific">Anaerotalea alkaliphila</name>
    <dbReference type="NCBI Taxonomy" id="2662126"/>
    <lineage>
        <taxon>Bacteria</taxon>
        <taxon>Bacillati</taxon>
        <taxon>Bacillota</taxon>
        <taxon>Clostridia</taxon>
        <taxon>Eubacteriales</taxon>
        <taxon>Anaerotalea</taxon>
    </lineage>
</organism>
<dbReference type="EMBL" id="JAAEEH010000012">
    <property type="protein sequence ID" value="NDL67290.1"/>
    <property type="molecule type" value="Genomic_DNA"/>
</dbReference>
<dbReference type="SUPFAM" id="SSF53850">
    <property type="entry name" value="Periplasmic binding protein-like II"/>
    <property type="match status" value="1"/>
</dbReference>
<dbReference type="PROSITE" id="PS51257">
    <property type="entry name" value="PROKAR_LIPOPROTEIN"/>
    <property type="match status" value="1"/>
</dbReference>
<reference evidence="4 5" key="1">
    <citation type="submission" date="2020-01" db="EMBL/GenBank/DDBJ databases">
        <title>Anaeroalcalibacter tamaniensis gen. nov., sp. nov., moderately halophilic strictly anaerobic fermenter bacterium from mud volcano of Taman peninsula.</title>
        <authorList>
            <person name="Frolova A."/>
            <person name="Merkel A.Y."/>
            <person name="Slobodkin A.I."/>
        </authorList>
    </citation>
    <scope>NUCLEOTIDE SEQUENCE [LARGE SCALE GENOMIC DNA]</scope>
    <source>
        <strain evidence="4 5">F-3ap</strain>
    </source>
</reference>
<proteinExistence type="inferred from homology"/>
<gene>
    <name evidence="4" type="ORF">GXN74_06005</name>
</gene>
<dbReference type="InterPro" id="IPR027024">
    <property type="entry name" value="UCP027386_ABC_sbc_TM0202"/>
</dbReference>
<dbReference type="Pfam" id="PF12974">
    <property type="entry name" value="Phosphonate-bd"/>
    <property type="match status" value="1"/>
</dbReference>
<feature type="chain" id="PRO_5031250891" evidence="2">
    <location>
        <begin position="26"/>
        <end position="333"/>
    </location>
</feature>
<name>A0A7X5HV88_9FIRM</name>
<evidence type="ECO:0000256" key="2">
    <source>
        <dbReference type="SAM" id="SignalP"/>
    </source>
</evidence>
<dbReference type="SMART" id="SM00062">
    <property type="entry name" value="PBPb"/>
    <property type="match status" value="1"/>
</dbReference>
<sequence length="333" mass="35702">MRKQLLKYLFLSALVLGLSACTRQAAPEQAPEQAKTPEAPVQVGTLKGPTGMGMAKLMGDEMAKEEGKTFEFQVAGAPDELVGKIVTGEIKIAALPTNLAASLYNKTEGQIQLVAVNTLGVLHLLEKGDTVHSLADIAGKHLHYSGQGSVPEYVLQHLLELEGLGVEKDYTVDFSLQHEELAAAMAAGEMDLAMLPQPHATTALMKNPELRVALDMNQAWEEATGTKLPMGCIVVDKAFSQEYPAVLEQFLQDYEASTDWVLANPEEAGILIEALDILGSAAVAAAAIPQSSIVYLDAGEAREDLEAFYRVLMDIQPKSIGGALPGDDFYHAD</sequence>
<dbReference type="InterPro" id="IPR001638">
    <property type="entry name" value="Solute-binding_3/MltF_N"/>
</dbReference>
<dbReference type="PANTHER" id="PTHR30024:SF46">
    <property type="entry name" value="ABC TRANSPORTER, SUBSTRATE-BINDING LIPOPROTEIN"/>
    <property type="match status" value="1"/>
</dbReference>
<comment type="caution">
    <text evidence="4">The sequence shown here is derived from an EMBL/GenBank/DDBJ whole genome shotgun (WGS) entry which is preliminary data.</text>
</comment>
<dbReference type="PIRSF" id="PIRSF027386">
    <property type="entry name" value="UCP027386_ABC_sbc_TM0202"/>
    <property type="match status" value="1"/>
</dbReference>
<dbReference type="UniPathway" id="UPA00079"/>
<dbReference type="PANTHER" id="PTHR30024">
    <property type="entry name" value="ALIPHATIC SULFONATES-BINDING PROTEIN-RELATED"/>
    <property type="match status" value="1"/>
</dbReference>
<feature type="domain" description="Solute-binding protein family 3/N-terminal" evidence="3">
    <location>
        <begin position="40"/>
        <end position="264"/>
    </location>
</feature>
<feature type="signal peptide" evidence="2">
    <location>
        <begin position="1"/>
        <end position="25"/>
    </location>
</feature>
<keyword evidence="2" id="KW-0732">Signal</keyword>
<dbReference type="GO" id="GO:0009234">
    <property type="term" value="P:menaquinone biosynthetic process"/>
    <property type="evidence" value="ECO:0007669"/>
    <property type="project" value="UniProtKB-UniPathway"/>
</dbReference>
<dbReference type="AlphaFoldDB" id="A0A7X5HV88"/>
<evidence type="ECO:0000313" key="5">
    <source>
        <dbReference type="Proteomes" id="UP000461585"/>
    </source>
</evidence>
<keyword evidence="5" id="KW-1185">Reference proteome</keyword>
<comment type="similarity">
    <text evidence="1">Belongs to the bacterial solute-binding protein SsuA/TauA family.</text>
</comment>
<dbReference type="RefSeq" id="WP_162370013.1">
    <property type="nucleotide sequence ID" value="NZ_JAAEEH010000012.1"/>
</dbReference>
<protein>
    <submittedName>
        <fullName evidence="4">ABC transporter substrate-binding protein</fullName>
    </submittedName>
</protein>
<evidence type="ECO:0000259" key="3">
    <source>
        <dbReference type="SMART" id="SM00062"/>
    </source>
</evidence>
<evidence type="ECO:0000256" key="1">
    <source>
        <dbReference type="ARBA" id="ARBA00010742"/>
    </source>
</evidence>
<dbReference type="Proteomes" id="UP000461585">
    <property type="component" value="Unassembled WGS sequence"/>
</dbReference>
<evidence type="ECO:0000313" key="4">
    <source>
        <dbReference type="EMBL" id="NDL67290.1"/>
    </source>
</evidence>